<dbReference type="PANTHER" id="PTHR35894">
    <property type="entry name" value="GENERAL SECRETION PATHWAY PROTEIN A-RELATED"/>
    <property type="match status" value="1"/>
</dbReference>
<dbReference type="PANTHER" id="PTHR35894:SF5">
    <property type="entry name" value="MU-LIKE PROPHAGE FLUMU DNA TRANSPOSITION PROTEIN B"/>
    <property type="match status" value="1"/>
</dbReference>
<dbReference type="InterPro" id="IPR003593">
    <property type="entry name" value="AAA+_ATPase"/>
</dbReference>
<dbReference type="EMBL" id="RCZM01000008">
    <property type="protein sequence ID" value="TPG12907.1"/>
    <property type="molecule type" value="Genomic_DNA"/>
</dbReference>
<dbReference type="AlphaFoldDB" id="A0A502CI93"/>
<accession>A0A502CI93</accession>
<evidence type="ECO:0000313" key="4">
    <source>
        <dbReference type="Proteomes" id="UP000317722"/>
    </source>
</evidence>
<feature type="region of interest" description="Disordered" evidence="1">
    <location>
        <begin position="1"/>
        <end position="96"/>
    </location>
</feature>
<gene>
    <name evidence="3" type="ORF">EAH86_19390</name>
</gene>
<dbReference type="Gene3D" id="3.40.50.300">
    <property type="entry name" value="P-loop containing nucleotide triphosphate hydrolases"/>
    <property type="match status" value="1"/>
</dbReference>
<dbReference type="InterPro" id="IPR027417">
    <property type="entry name" value="P-loop_NTPase"/>
</dbReference>
<dbReference type="SMART" id="SM00382">
    <property type="entry name" value="AAA"/>
    <property type="match status" value="1"/>
</dbReference>
<sequence length="336" mass="37078">MRGVPRRWARRRRASPHPGRAPRDVRDCPRPHQRRGPLPHPASPDRSHRRRSRRRTGRQAQAGAGGERLGHRPRRRRPAGSGRRPGRTRPVSTLSSSAGLVLASVPTKAFRKAQLGLAATVRSNDIAAVYGPPGSGKTHAVRHFISHDPVMTGRRSHWLQMSYRPTPKELAYRLTAEMGANPRGRTQYELVDLIVEQLKGSNDVLVIDEAHHLPGAGLQQLRYLHDRGNSSWALLLVGSDIGKALKSAGELRSRVSAAMSFGPLTDEDLVVALRRLHPALDALSNDTLRDIDDKFPRGNFRDWVHFTQHATRLAAGGPITPQVIAATLSLCLGPTR</sequence>
<name>A0A502CI93_9MICO</name>
<dbReference type="Proteomes" id="UP000317722">
    <property type="component" value="Unassembled WGS sequence"/>
</dbReference>
<evidence type="ECO:0000259" key="2">
    <source>
        <dbReference type="SMART" id="SM00382"/>
    </source>
</evidence>
<keyword evidence="4" id="KW-1185">Reference proteome</keyword>
<organism evidence="3 4">
    <name type="scientific">Pedococcus bigeumensis</name>
    <dbReference type="NCBI Taxonomy" id="433644"/>
    <lineage>
        <taxon>Bacteria</taxon>
        <taxon>Bacillati</taxon>
        <taxon>Actinomycetota</taxon>
        <taxon>Actinomycetes</taxon>
        <taxon>Micrococcales</taxon>
        <taxon>Intrasporangiaceae</taxon>
        <taxon>Pedococcus</taxon>
    </lineage>
</organism>
<dbReference type="GO" id="GO:0016887">
    <property type="term" value="F:ATP hydrolysis activity"/>
    <property type="evidence" value="ECO:0007669"/>
    <property type="project" value="InterPro"/>
</dbReference>
<dbReference type="InterPro" id="IPR049945">
    <property type="entry name" value="AAA_22"/>
</dbReference>
<dbReference type="SUPFAM" id="SSF52540">
    <property type="entry name" value="P-loop containing nucleoside triphosphate hydrolases"/>
    <property type="match status" value="1"/>
</dbReference>
<dbReference type="Pfam" id="PF13401">
    <property type="entry name" value="AAA_22"/>
    <property type="match status" value="1"/>
</dbReference>
<dbReference type="InterPro" id="IPR052026">
    <property type="entry name" value="ExeA_AAA_ATPase_DNA-bind"/>
</dbReference>
<feature type="compositionally biased region" description="Basic residues" evidence="1">
    <location>
        <begin position="47"/>
        <end position="57"/>
    </location>
</feature>
<comment type="caution">
    <text evidence="3">The sequence shown here is derived from an EMBL/GenBank/DDBJ whole genome shotgun (WGS) entry which is preliminary data.</text>
</comment>
<reference evidence="3 4" key="1">
    <citation type="journal article" date="2019" name="Environ. Microbiol.">
        <title>Species interactions and distinct microbial communities in high Arctic permafrost affected cryosols are associated with the CH4 and CO2 gas fluxes.</title>
        <authorList>
            <person name="Altshuler I."/>
            <person name="Hamel J."/>
            <person name="Turney S."/>
            <person name="Magnuson E."/>
            <person name="Levesque R."/>
            <person name="Greer C."/>
            <person name="Whyte L.G."/>
        </authorList>
    </citation>
    <scope>NUCLEOTIDE SEQUENCE [LARGE SCALE GENOMIC DNA]</scope>
    <source>
        <strain evidence="3 4">S9.3A</strain>
    </source>
</reference>
<feature type="compositionally biased region" description="Basic and acidic residues" evidence="1">
    <location>
        <begin position="21"/>
        <end position="30"/>
    </location>
</feature>
<evidence type="ECO:0000313" key="3">
    <source>
        <dbReference type="EMBL" id="TPG12907.1"/>
    </source>
</evidence>
<dbReference type="OrthoDB" id="9801665at2"/>
<feature type="compositionally biased region" description="Basic residues" evidence="1">
    <location>
        <begin position="1"/>
        <end position="15"/>
    </location>
</feature>
<evidence type="ECO:0000256" key="1">
    <source>
        <dbReference type="SAM" id="MobiDB-lite"/>
    </source>
</evidence>
<protein>
    <recommendedName>
        <fullName evidence="2">AAA+ ATPase domain-containing protein</fullName>
    </recommendedName>
</protein>
<proteinExistence type="predicted"/>
<feature type="domain" description="AAA+ ATPase" evidence="2">
    <location>
        <begin position="123"/>
        <end position="277"/>
    </location>
</feature>